<gene>
    <name evidence="1" type="ORF">SVXNc_0811</name>
</gene>
<reference evidence="1 2" key="1">
    <citation type="submission" date="2022-09" db="EMBL/GenBank/DDBJ databases">
        <title>Xylan utilization by haloarchaea-nanohaloarchaea associations.</title>
        <authorList>
            <person name="Yakimov M."/>
        </authorList>
    </citation>
    <scope>NUCLEOTIDE SEQUENCE [LARGE SCALE GENOMIC DNA]</scope>
    <source>
        <strain evidence="1 2">SVXNc</strain>
    </source>
</reference>
<sequence length="311" mass="34143">MRKSLLLVLLVSMSFSGAAELESTISETCPAGFEPVVSMADPNASYNNIGTGEMYDYKVCVEGLTNSRVGMTCRGNTGFYMSSKSTDAHFSAVKGYNMHVCTGNMVTRVTQSCTENETALFTVSDEINGFGRHVAGLIDGYENTVCGSFAVPSNMTVKLEFNLSDSDEAYFDDQKVEDFQYSSIAEYPYLVLEGDSEVSGIVSPRFLSARRTLGETNTLSMKRNVEGSGVFIPLTRGGYEEIENDEELILNRQFLSQSRPNFGGFPSRSPVIRAVLLRSDIDLESNLTLDQGTHTVRLVKSAENQITITEE</sequence>
<protein>
    <submittedName>
        <fullName evidence="1">Uncharacterized protein</fullName>
    </submittedName>
</protein>
<dbReference type="EMBL" id="CP104395">
    <property type="protein sequence ID" value="WEL19818.1"/>
    <property type="molecule type" value="Genomic_DNA"/>
</dbReference>
<accession>A0ABY8CF20</accession>
<dbReference type="Proteomes" id="UP001218034">
    <property type="component" value="Chromosome"/>
</dbReference>
<dbReference type="GeneID" id="90590248"/>
<evidence type="ECO:0000313" key="2">
    <source>
        <dbReference type="Proteomes" id="UP001218034"/>
    </source>
</evidence>
<evidence type="ECO:0000313" key="1">
    <source>
        <dbReference type="EMBL" id="WEL19818.1"/>
    </source>
</evidence>
<dbReference type="RefSeq" id="WP_347721650.1">
    <property type="nucleotide sequence ID" value="NZ_CP104395.1"/>
</dbReference>
<keyword evidence="2" id="KW-1185">Reference proteome</keyword>
<proteinExistence type="predicted"/>
<name>A0ABY8CF20_9ARCH</name>
<organism evidence="1 2">
    <name type="scientific">Candidatus Nanohalococcus occultus</name>
    <dbReference type="NCBI Taxonomy" id="2978047"/>
    <lineage>
        <taxon>Archaea</taxon>
        <taxon>Candidatus Nanohalarchaeota</taxon>
        <taxon>Candidatus Nanohalarchaeota incertae sedis</taxon>
        <taxon>Candidatus Nanohalococcus</taxon>
    </lineage>
</organism>